<evidence type="ECO:0000313" key="11">
    <source>
        <dbReference type="EMBL" id="NXM65861.1"/>
    </source>
</evidence>
<keyword evidence="8 10" id="KW-0333">Golgi apparatus</keyword>
<evidence type="ECO:0000256" key="1">
    <source>
        <dbReference type="ARBA" id="ARBA00004323"/>
    </source>
</evidence>
<name>A0A7L1CJS0_9PASS</name>
<evidence type="ECO:0000313" key="12">
    <source>
        <dbReference type="Proteomes" id="UP000553648"/>
    </source>
</evidence>
<keyword evidence="6" id="KW-0735">Signal-anchor</keyword>
<dbReference type="EMBL" id="VXBA01000345">
    <property type="protein sequence ID" value="NXM65861.1"/>
    <property type="molecule type" value="Genomic_DNA"/>
</dbReference>
<dbReference type="Pfam" id="PF01762">
    <property type="entry name" value="Galactosyl_T"/>
    <property type="match status" value="1"/>
</dbReference>
<keyword evidence="7" id="KW-1133">Transmembrane helix</keyword>
<dbReference type="Gene3D" id="3.90.550.50">
    <property type="match status" value="1"/>
</dbReference>
<feature type="non-terminal residue" evidence="11">
    <location>
        <position position="1"/>
    </location>
</feature>
<evidence type="ECO:0000256" key="2">
    <source>
        <dbReference type="ARBA" id="ARBA00008661"/>
    </source>
</evidence>
<comment type="subcellular location">
    <subcellularLocation>
        <location evidence="1 10">Golgi apparatus membrane</location>
        <topology evidence="1 10">Single-pass type II membrane protein</topology>
    </subcellularLocation>
</comment>
<keyword evidence="4 11" id="KW-0808">Transferase</keyword>
<organism evidence="11 12">
    <name type="scientific">Serilophus lunatus</name>
    <name type="common">silver-breasted broadbill</name>
    <dbReference type="NCBI Taxonomy" id="239386"/>
    <lineage>
        <taxon>Eukaryota</taxon>
        <taxon>Metazoa</taxon>
        <taxon>Chordata</taxon>
        <taxon>Craniata</taxon>
        <taxon>Vertebrata</taxon>
        <taxon>Euteleostomi</taxon>
        <taxon>Archelosauria</taxon>
        <taxon>Archosauria</taxon>
        <taxon>Dinosauria</taxon>
        <taxon>Saurischia</taxon>
        <taxon>Theropoda</taxon>
        <taxon>Coelurosauria</taxon>
        <taxon>Aves</taxon>
        <taxon>Neognathae</taxon>
        <taxon>Neoaves</taxon>
        <taxon>Telluraves</taxon>
        <taxon>Australaves</taxon>
        <taxon>Passeriformes</taxon>
        <taxon>Eurylaimidae</taxon>
        <taxon>Serilophus</taxon>
    </lineage>
</organism>
<evidence type="ECO:0000256" key="9">
    <source>
        <dbReference type="ARBA" id="ARBA00023136"/>
    </source>
</evidence>
<dbReference type="PANTHER" id="PTHR11214:SF151">
    <property type="entry name" value="HEXOSYLTRANSFERASE"/>
    <property type="match status" value="1"/>
</dbReference>
<keyword evidence="3 10" id="KW-0328">Glycosyltransferase</keyword>
<evidence type="ECO:0000256" key="7">
    <source>
        <dbReference type="ARBA" id="ARBA00022989"/>
    </source>
</evidence>
<comment type="similarity">
    <text evidence="2 10">Belongs to the glycosyltransferase 31 family.</text>
</comment>
<keyword evidence="5" id="KW-0812">Transmembrane</keyword>
<dbReference type="AlphaFoldDB" id="A0A7L1CJS0"/>
<evidence type="ECO:0000256" key="3">
    <source>
        <dbReference type="ARBA" id="ARBA00022676"/>
    </source>
</evidence>
<evidence type="ECO:0000256" key="6">
    <source>
        <dbReference type="ARBA" id="ARBA00022968"/>
    </source>
</evidence>
<accession>A0A7L1CJS0</accession>
<proteinExistence type="inferred from homology"/>
<comment type="caution">
    <text evidence="11">The sequence shown here is derived from an EMBL/GenBank/DDBJ whole genome shotgun (WGS) entry which is preliminary data.</text>
</comment>
<dbReference type="GO" id="GO:0000139">
    <property type="term" value="C:Golgi membrane"/>
    <property type="evidence" value="ECO:0007669"/>
    <property type="project" value="UniProtKB-SubCell"/>
</dbReference>
<gene>
    <name evidence="11" type="primary">B3galt1_0</name>
    <name evidence="11" type="ORF">SERLUN_R15305</name>
</gene>
<evidence type="ECO:0000256" key="5">
    <source>
        <dbReference type="ARBA" id="ARBA00022692"/>
    </source>
</evidence>
<protein>
    <recommendedName>
        <fullName evidence="10">Hexosyltransferase</fullName>
        <ecNumber evidence="10">2.4.1.-</ecNumber>
    </recommendedName>
</protein>
<reference evidence="11 12" key="1">
    <citation type="submission" date="2019-09" db="EMBL/GenBank/DDBJ databases">
        <title>Bird 10,000 Genomes (B10K) Project - Family phase.</title>
        <authorList>
            <person name="Zhang G."/>
        </authorList>
    </citation>
    <scope>NUCLEOTIDE SEQUENCE [LARGE SCALE GENOMIC DNA]</scope>
    <source>
        <strain evidence="11">B10K-DU-002-03</strain>
        <tissue evidence="11">Muscle</tissue>
    </source>
</reference>
<dbReference type="GO" id="GO:0006493">
    <property type="term" value="P:protein O-linked glycosylation"/>
    <property type="evidence" value="ECO:0007669"/>
    <property type="project" value="TreeGrafter"/>
</dbReference>
<sequence length="101" mass="11913">APALRPVLQEEDELHGDLIQQDFLDTYNNLTLKTLMGLEWVSRFCPNATYVMKADHDVFLNLEFLVRRLLVPPRRDFLTGYVYRNTGPLRSPAYKWFVPRE</sequence>
<evidence type="ECO:0000256" key="8">
    <source>
        <dbReference type="ARBA" id="ARBA00023034"/>
    </source>
</evidence>
<feature type="non-terminal residue" evidence="11">
    <location>
        <position position="101"/>
    </location>
</feature>
<evidence type="ECO:0000256" key="10">
    <source>
        <dbReference type="RuleBase" id="RU363063"/>
    </source>
</evidence>
<keyword evidence="9" id="KW-0472">Membrane</keyword>
<dbReference type="OrthoDB" id="5957813at2759"/>
<dbReference type="GO" id="GO:0008499">
    <property type="term" value="F:N-acetyl-beta-D-glucosaminide beta-(1,3)-galactosyltransferase activity"/>
    <property type="evidence" value="ECO:0007669"/>
    <property type="project" value="TreeGrafter"/>
</dbReference>
<dbReference type="EC" id="2.4.1.-" evidence="10"/>
<evidence type="ECO:0000256" key="4">
    <source>
        <dbReference type="ARBA" id="ARBA00022679"/>
    </source>
</evidence>
<dbReference type="InterPro" id="IPR002659">
    <property type="entry name" value="Glyco_trans_31"/>
</dbReference>
<keyword evidence="12" id="KW-1185">Reference proteome</keyword>
<dbReference type="Proteomes" id="UP000553648">
    <property type="component" value="Unassembled WGS sequence"/>
</dbReference>
<dbReference type="PANTHER" id="PTHR11214">
    <property type="entry name" value="BETA-1,3-N-ACETYLGLUCOSAMINYLTRANSFERASE"/>
    <property type="match status" value="1"/>
</dbReference>